<keyword evidence="1" id="KW-0812">Transmembrane</keyword>
<reference evidence="2" key="1">
    <citation type="submission" date="2016-04" db="EMBL/GenBank/DDBJ databases">
        <authorList>
            <person name="Evans L.H."/>
            <person name="Alamgir A."/>
            <person name="Owens N."/>
            <person name="Weber N.D."/>
            <person name="Virtaneva K."/>
            <person name="Barbian K."/>
            <person name="Babar A."/>
            <person name="Rosenke K."/>
        </authorList>
    </citation>
    <scope>NUCLEOTIDE SEQUENCE</scope>
    <source>
        <strain evidence="2">86</strain>
    </source>
</reference>
<proteinExistence type="predicted"/>
<dbReference type="EMBL" id="FLUN01000001">
    <property type="protein sequence ID" value="SBW00570.1"/>
    <property type="molecule type" value="Genomic_DNA"/>
</dbReference>
<sequence length="75" mass="8071">MKKLLQSIKAKVRTLGIKTATALTDTRGDLATNTIGGIIVGVVIVGLLIIAINKFFPGFFSDMFGKMSDKLNGNW</sequence>
<keyword evidence="1" id="KW-0472">Membrane</keyword>
<evidence type="ECO:0000313" key="2">
    <source>
        <dbReference type="EMBL" id="SBW00570.1"/>
    </source>
</evidence>
<feature type="transmembrane region" description="Helical" evidence="1">
    <location>
        <begin position="35"/>
        <end position="56"/>
    </location>
</feature>
<accession>A0A212JMC8</accession>
<keyword evidence="1" id="KW-1133">Transmembrane helix</keyword>
<protein>
    <submittedName>
        <fullName evidence="2">Uncharacterized protein</fullName>
    </submittedName>
</protein>
<organism evidence="2">
    <name type="scientific">uncultured Eubacteriales bacterium</name>
    <dbReference type="NCBI Taxonomy" id="172733"/>
    <lineage>
        <taxon>Bacteria</taxon>
        <taxon>Bacillati</taxon>
        <taxon>Bacillota</taxon>
        <taxon>Clostridia</taxon>
        <taxon>Eubacteriales</taxon>
        <taxon>environmental samples</taxon>
    </lineage>
</organism>
<evidence type="ECO:0000256" key="1">
    <source>
        <dbReference type="SAM" id="Phobius"/>
    </source>
</evidence>
<gene>
    <name evidence="2" type="ORF">KL86CLO1_11360</name>
</gene>
<dbReference type="AlphaFoldDB" id="A0A212JMC8"/>
<name>A0A212JMC8_9FIRM</name>